<sequence>MPAPRRCGNSCATPDKLRLPETEKLFQVAFCLGCRVIPPV</sequence>
<evidence type="ECO:0000313" key="1">
    <source>
        <dbReference type="EMBL" id="EEG24396.1"/>
    </source>
</evidence>
<comment type="caution">
    <text evidence="1">The sequence shown here is derived from an EMBL/GenBank/DDBJ whole genome shotgun (WGS) entry which is preliminary data.</text>
</comment>
<dbReference type="Proteomes" id="UP000005837">
    <property type="component" value="Unassembled WGS sequence"/>
</dbReference>
<proteinExistence type="predicted"/>
<dbReference type="AlphaFoldDB" id="C0DUJ8"/>
<name>C0DUJ8_EIKCO</name>
<reference evidence="1 2" key="1">
    <citation type="submission" date="2009-01" db="EMBL/GenBank/DDBJ databases">
        <authorList>
            <person name="Fulton L."/>
            <person name="Clifton S."/>
            <person name="Chinwalla A.T."/>
            <person name="Mitreva M."/>
            <person name="Sodergren E."/>
            <person name="Weinstock G."/>
            <person name="Clifton S."/>
            <person name="Dooling D.J."/>
            <person name="Fulton B."/>
            <person name="Minx P."/>
            <person name="Pepin K.H."/>
            <person name="Johnson M."/>
            <person name="Bhonagiri V."/>
            <person name="Nash W.E."/>
            <person name="Mardis E.R."/>
            <person name="Wilson R.K."/>
        </authorList>
    </citation>
    <scope>NUCLEOTIDE SEQUENCE [LARGE SCALE GENOMIC DNA]</scope>
    <source>
        <strain evidence="1 2">ATCC 23834</strain>
    </source>
</reference>
<gene>
    <name evidence="1" type="ORF">EIKCOROL_01030</name>
</gene>
<dbReference type="HOGENOM" id="CLU_3288840_0_0_4"/>
<dbReference type="EMBL" id="ACEA01000017">
    <property type="protein sequence ID" value="EEG24396.1"/>
    <property type="molecule type" value="Genomic_DNA"/>
</dbReference>
<evidence type="ECO:0000313" key="2">
    <source>
        <dbReference type="Proteomes" id="UP000005837"/>
    </source>
</evidence>
<accession>C0DUJ8</accession>
<organism evidence="1 2">
    <name type="scientific">Eikenella corrodens ATCC 23834</name>
    <dbReference type="NCBI Taxonomy" id="546274"/>
    <lineage>
        <taxon>Bacteria</taxon>
        <taxon>Pseudomonadati</taxon>
        <taxon>Pseudomonadota</taxon>
        <taxon>Betaproteobacteria</taxon>
        <taxon>Neisseriales</taxon>
        <taxon>Neisseriaceae</taxon>
        <taxon>Eikenella</taxon>
    </lineage>
</organism>
<protein>
    <submittedName>
        <fullName evidence="1">Uncharacterized protein</fullName>
    </submittedName>
</protein>